<reference evidence="4 5" key="2">
    <citation type="submission" date="2018-12" db="EMBL/GenBank/DDBJ databases">
        <title>Rhizobacter gummiphilus sp. nov., a rubber-degrading bacterium isolated from the soil of a botanical garden in Japan.</title>
        <authorList>
            <person name="Shunsuke S.S."/>
        </authorList>
    </citation>
    <scope>NUCLEOTIDE SEQUENCE [LARGE SCALE GENOMIC DNA]</scope>
    <source>
        <strain evidence="4 5">S-16</strain>
    </source>
</reference>
<dbReference type="PANTHER" id="PTHR35936:SF25">
    <property type="entry name" value="ABC TRANSPORTER SUBSTRATE-BINDING PROTEIN"/>
    <property type="match status" value="1"/>
</dbReference>
<dbReference type="Proteomes" id="UP000267464">
    <property type="component" value="Unassembled WGS sequence"/>
</dbReference>
<proteinExistence type="predicted"/>
<organism evidence="4 5">
    <name type="scientific">Piscinibacter terrae</name>
    <dbReference type="NCBI Taxonomy" id="2496871"/>
    <lineage>
        <taxon>Bacteria</taxon>
        <taxon>Pseudomonadati</taxon>
        <taxon>Pseudomonadota</taxon>
        <taxon>Betaproteobacteria</taxon>
        <taxon>Burkholderiales</taxon>
        <taxon>Sphaerotilaceae</taxon>
        <taxon>Piscinibacter</taxon>
    </lineage>
</organism>
<protein>
    <recommendedName>
        <fullName evidence="3">Solute-binding protein family 3/N-terminal domain-containing protein</fullName>
    </recommendedName>
</protein>
<sequence>MPLRRARALLLLIAALVVVASAQARKLVLAATEYPPYYSENLERGGPVAELTVAALRHAGYEVEVRFMPWARALRLGEQGQVDGLVGVWRSPEREKSFFYSDPVVSNRIVLCRRGSFGPERFTTWEAIKPFTVGTVRGYADPEGMALAGIQTEAVTDDLQNLRKLMAGHVDLVIIDSRVEEHLARKHFGEAASLIDCLYPAVQEHPQYLVVSRSTQGGEAIVRAFNEQMQRLRRSGEFKGIAGRWGW</sequence>
<accession>A0A3N7HSL9</accession>
<dbReference type="Gene3D" id="3.40.190.10">
    <property type="entry name" value="Periplasmic binding protein-like II"/>
    <property type="match status" value="2"/>
</dbReference>
<reference evidence="4 5" key="1">
    <citation type="submission" date="2018-08" db="EMBL/GenBank/DDBJ databases">
        <authorList>
            <person name="Khan S.A."/>
            <person name="Jeon C.O."/>
            <person name="Chun B.H."/>
            <person name="Jeong S.E."/>
        </authorList>
    </citation>
    <scope>NUCLEOTIDE SEQUENCE [LARGE SCALE GENOMIC DNA]</scope>
    <source>
        <strain evidence="4 5">S-16</strain>
    </source>
</reference>
<keyword evidence="1 2" id="KW-0732">Signal</keyword>
<evidence type="ECO:0000313" key="5">
    <source>
        <dbReference type="Proteomes" id="UP000267464"/>
    </source>
</evidence>
<name>A0A3N7HSL9_9BURK</name>
<dbReference type="EMBL" id="QUSW01000002">
    <property type="protein sequence ID" value="RQP25287.1"/>
    <property type="molecule type" value="Genomic_DNA"/>
</dbReference>
<feature type="domain" description="Solute-binding protein family 3/N-terminal" evidence="3">
    <location>
        <begin position="26"/>
        <end position="246"/>
    </location>
</feature>
<evidence type="ECO:0000256" key="1">
    <source>
        <dbReference type="ARBA" id="ARBA00022729"/>
    </source>
</evidence>
<dbReference type="Pfam" id="PF00497">
    <property type="entry name" value="SBP_bac_3"/>
    <property type="match status" value="1"/>
</dbReference>
<dbReference type="SMART" id="SM00062">
    <property type="entry name" value="PBPb"/>
    <property type="match status" value="1"/>
</dbReference>
<dbReference type="PANTHER" id="PTHR35936">
    <property type="entry name" value="MEMBRANE-BOUND LYTIC MUREIN TRANSGLYCOSYLASE F"/>
    <property type="match status" value="1"/>
</dbReference>
<dbReference type="SUPFAM" id="SSF53850">
    <property type="entry name" value="Periplasmic binding protein-like II"/>
    <property type="match status" value="1"/>
</dbReference>
<evidence type="ECO:0000256" key="2">
    <source>
        <dbReference type="SAM" id="SignalP"/>
    </source>
</evidence>
<feature type="signal peptide" evidence="2">
    <location>
        <begin position="1"/>
        <end position="24"/>
    </location>
</feature>
<feature type="chain" id="PRO_5017959563" description="Solute-binding protein family 3/N-terminal domain-containing protein" evidence="2">
    <location>
        <begin position="25"/>
        <end position="247"/>
    </location>
</feature>
<gene>
    <name evidence="4" type="ORF">DZC73_10685</name>
</gene>
<dbReference type="AlphaFoldDB" id="A0A3N7HSL9"/>
<dbReference type="InterPro" id="IPR001638">
    <property type="entry name" value="Solute-binding_3/MltF_N"/>
</dbReference>
<dbReference type="RefSeq" id="WP_124540197.1">
    <property type="nucleotide sequence ID" value="NZ_QUSW01000002.1"/>
</dbReference>
<dbReference type="OrthoDB" id="8907081at2"/>
<evidence type="ECO:0000313" key="4">
    <source>
        <dbReference type="EMBL" id="RQP25287.1"/>
    </source>
</evidence>
<comment type="caution">
    <text evidence="4">The sequence shown here is derived from an EMBL/GenBank/DDBJ whole genome shotgun (WGS) entry which is preliminary data.</text>
</comment>
<evidence type="ECO:0000259" key="3">
    <source>
        <dbReference type="SMART" id="SM00062"/>
    </source>
</evidence>
<keyword evidence="5" id="KW-1185">Reference proteome</keyword>